<name>A0A1G7SY95_9BACT</name>
<evidence type="ECO:0000256" key="1">
    <source>
        <dbReference type="SAM" id="MobiDB-lite"/>
    </source>
</evidence>
<gene>
    <name evidence="2" type="ORF">SAMN04487901_10252</name>
</gene>
<organism evidence="2 3">
    <name type="scientific">Prevotella communis</name>
    <dbReference type="NCBI Taxonomy" id="2913614"/>
    <lineage>
        <taxon>Bacteria</taxon>
        <taxon>Pseudomonadati</taxon>
        <taxon>Bacteroidota</taxon>
        <taxon>Bacteroidia</taxon>
        <taxon>Bacteroidales</taxon>
        <taxon>Prevotellaceae</taxon>
        <taxon>Prevotella</taxon>
    </lineage>
</organism>
<keyword evidence="3" id="KW-1185">Reference proteome</keyword>
<dbReference type="Proteomes" id="UP000198779">
    <property type="component" value="Unassembled WGS sequence"/>
</dbReference>
<sequence length="339" mass="37826">MALTERFKQIEPFVGKMQRAPHAAHLSWMQRFQERVGTLIVTELGQDCPAMIVSQNTALVAAVQAEDEAYRTITRSPLSDQIAEADQLRDNTFVGLRTMVEALGRVGTAAQKEAAPRVLQAMRDYQVSTSESYELESTHIAQLIQQLEMQPLSDDCTTLAITSLVSQLKTENQQVQTLIAQRNEQQAGIDAQAMQRARVAADLVYVETVMVINAFAVVEQQQGASPYDHAIDVINQDQEYYVQQVFPRGVKKLKIAANVYFSYYQGQTWREAVDEGLQSNEGWTVTEADEVLYQQRRLLDKQGEPVDAATKVEAGQYSLEAEAQDAPQPDSDVTPVVPE</sequence>
<dbReference type="STRING" id="645274.SAMN04487901_10252"/>
<accession>A0A1G7SY95</accession>
<feature type="region of interest" description="Disordered" evidence="1">
    <location>
        <begin position="319"/>
        <end position="339"/>
    </location>
</feature>
<dbReference type="Pfam" id="PF19775">
    <property type="entry name" value="DUF6261"/>
    <property type="match status" value="1"/>
</dbReference>
<proteinExistence type="predicted"/>
<dbReference type="AlphaFoldDB" id="A0A1G7SY95"/>
<dbReference type="EMBL" id="FNCQ01000002">
    <property type="protein sequence ID" value="SDG28033.1"/>
    <property type="molecule type" value="Genomic_DNA"/>
</dbReference>
<protein>
    <submittedName>
        <fullName evidence="2">Uncharacterized protein</fullName>
    </submittedName>
</protein>
<dbReference type="RefSeq" id="WP_143010070.1">
    <property type="nucleotide sequence ID" value="NZ_FNCQ01000002.1"/>
</dbReference>
<reference evidence="3" key="1">
    <citation type="submission" date="2016-10" db="EMBL/GenBank/DDBJ databases">
        <authorList>
            <person name="Varghese N."/>
            <person name="Submissions S."/>
        </authorList>
    </citation>
    <scope>NUCLEOTIDE SEQUENCE [LARGE SCALE GENOMIC DNA]</scope>
    <source>
        <strain evidence="3">BP1-148</strain>
    </source>
</reference>
<dbReference type="InterPro" id="IPR046228">
    <property type="entry name" value="DUF6261"/>
</dbReference>
<evidence type="ECO:0000313" key="2">
    <source>
        <dbReference type="EMBL" id="SDG28033.1"/>
    </source>
</evidence>
<evidence type="ECO:0000313" key="3">
    <source>
        <dbReference type="Proteomes" id="UP000198779"/>
    </source>
</evidence>